<proteinExistence type="predicted"/>
<dbReference type="SUPFAM" id="SSF50129">
    <property type="entry name" value="GroES-like"/>
    <property type="match status" value="1"/>
</dbReference>
<dbReference type="InterPro" id="IPR052733">
    <property type="entry name" value="Chloroplast_QOR"/>
</dbReference>
<dbReference type="SMART" id="SM00829">
    <property type="entry name" value="PKS_ER"/>
    <property type="match status" value="1"/>
</dbReference>
<dbReference type="CDD" id="cd08267">
    <property type="entry name" value="MDR1"/>
    <property type="match status" value="1"/>
</dbReference>
<dbReference type="InterPro" id="IPR013154">
    <property type="entry name" value="ADH-like_N"/>
</dbReference>
<dbReference type="AlphaFoldDB" id="A0A0F9NVA0"/>
<dbReference type="Gene3D" id="3.40.50.720">
    <property type="entry name" value="NAD(P)-binding Rossmann-like Domain"/>
    <property type="match status" value="1"/>
</dbReference>
<dbReference type="SUPFAM" id="SSF51735">
    <property type="entry name" value="NAD(P)-binding Rossmann-fold domains"/>
    <property type="match status" value="1"/>
</dbReference>
<dbReference type="InterPro" id="IPR002364">
    <property type="entry name" value="Quin_OxRdtase/zeta-crystal_CS"/>
</dbReference>
<dbReference type="PROSITE" id="PS01162">
    <property type="entry name" value="QOR_ZETA_CRYSTAL"/>
    <property type="match status" value="1"/>
</dbReference>
<dbReference type="PANTHER" id="PTHR44013">
    <property type="entry name" value="ZINC-TYPE ALCOHOL DEHYDROGENASE-LIKE PROTEIN C16A3.02C"/>
    <property type="match status" value="1"/>
</dbReference>
<name>A0A0F9NVA0_9ZZZZ</name>
<dbReference type="GO" id="GO:0016491">
    <property type="term" value="F:oxidoreductase activity"/>
    <property type="evidence" value="ECO:0007669"/>
    <property type="project" value="InterPro"/>
</dbReference>
<sequence length="321" mass="35563">MKAIVYTEYGGPEVLQLKDVEKPTPKDNEVLVKVRVSSLNAADLDFLRGKMQFSRKPRYKILGSDIAGRIETVGRNVKQFQPGDEIFVDLTKCGLGAFAEYVCVPEKELTLKSVSMTFEEAATLPQAAMLALQGLRDKRQIQPGQKVLINGAGGGVGTFAVQIAKLFGGEVTGVDSTEKLDLVRSIGADHVIDYTQEDFIKNGQRYDLILDVVVSHSISDYKRVLNPKGILRMVGGSMGKVFKAALLGPLISRNKKMSIVVWRPNKKEDMVFLTELLEAGKVVPVIDRRYPLSEVAEAFRYLEEGHHKGKIVITMEHNNKT</sequence>
<dbReference type="EMBL" id="LAZR01007444">
    <property type="protein sequence ID" value="KKM85227.1"/>
    <property type="molecule type" value="Genomic_DNA"/>
</dbReference>
<dbReference type="PANTHER" id="PTHR44013:SF1">
    <property type="entry name" value="ZINC-TYPE ALCOHOL DEHYDROGENASE-LIKE PROTEIN C16A3.02C"/>
    <property type="match status" value="1"/>
</dbReference>
<organism evidence="2">
    <name type="scientific">marine sediment metagenome</name>
    <dbReference type="NCBI Taxonomy" id="412755"/>
    <lineage>
        <taxon>unclassified sequences</taxon>
        <taxon>metagenomes</taxon>
        <taxon>ecological metagenomes</taxon>
    </lineage>
</organism>
<dbReference type="InterPro" id="IPR011032">
    <property type="entry name" value="GroES-like_sf"/>
</dbReference>
<gene>
    <name evidence="2" type="ORF">LCGC14_1291230</name>
</gene>
<dbReference type="Pfam" id="PF08240">
    <property type="entry name" value="ADH_N"/>
    <property type="match status" value="1"/>
</dbReference>
<accession>A0A0F9NVA0</accession>
<evidence type="ECO:0000313" key="2">
    <source>
        <dbReference type="EMBL" id="KKM85227.1"/>
    </source>
</evidence>
<reference evidence="2" key="1">
    <citation type="journal article" date="2015" name="Nature">
        <title>Complex archaea that bridge the gap between prokaryotes and eukaryotes.</title>
        <authorList>
            <person name="Spang A."/>
            <person name="Saw J.H."/>
            <person name="Jorgensen S.L."/>
            <person name="Zaremba-Niedzwiedzka K."/>
            <person name="Martijn J."/>
            <person name="Lind A.E."/>
            <person name="van Eijk R."/>
            <person name="Schleper C."/>
            <person name="Guy L."/>
            <person name="Ettema T.J."/>
        </authorList>
    </citation>
    <scope>NUCLEOTIDE SEQUENCE</scope>
</reference>
<dbReference type="InterPro" id="IPR020843">
    <property type="entry name" value="ER"/>
</dbReference>
<feature type="domain" description="Enoyl reductase (ER)" evidence="1">
    <location>
        <begin position="10"/>
        <end position="313"/>
    </location>
</feature>
<comment type="caution">
    <text evidence="2">The sequence shown here is derived from an EMBL/GenBank/DDBJ whole genome shotgun (WGS) entry which is preliminary data.</text>
</comment>
<dbReference type="Pfam" id="PF13602">
    <property type="entry name" value="ADH_zinc_N_2"/>
    <property type="match status" value="1"/>
</dbReference>
<dbReference type="GO" id="GO:0008270">
    <property type="term" value="F:zinc ion binding"/>
    <property type="evidence" value="ECO:0007669"/>
    <property type="project" value="InterPro"/>
</dbReference>
<protein>
    <recommendedName>
        <fullName evidence="1">Enoyl reductase (ER) domain-containing protein</fullName>
    </recommendedName>
</protein>
<dbReference type="Gene3D" id="3.90.180.10">
    <property type="entry name" value="Medium-chain alcohol dehydrogenases, catalytic domain"/>
    <property type="match status" value="1"/>
</dbReference>
<evidence type="ECO:0000259" key="1">
    <source>
        <dbReference type="SMART" id="SM00829"/>
    </source>
</evidence>
<dbReference type="InterPro" id="IPR036291">
    <property type="entry name" value="NAD(P)-bd_dom_sf"/>
</dbReference>